<evidence type="ECO:0000313" key="2">
    <source>
        <dbReference type="Proteomes" id="UP000298030"/>
    </source>
</evidence>
<keyword evidence="2" id="KW-1185">Reference proteome</keyword>
<gene>
    <name evidence="1" type="ORF">FA13DRAFT_226088</name>
</gene>
<dbReference type="EMBL" id="QPFP01000014">
    <property type="protein sequence ID" value="TEB32774.1"/>
    <property type="molecule type" value="Genomic_DNA"/>
</dbReference>
<protein>
    <submittedName>
        <fullName evidence="1">Uncharacterized protein</fullName>
    </submittedName>
</protein>
<dbReference type="AlphaFoldDB" id="A0A4Y7TFM8"/>
<sequence>MHLQMCLSNGGLLLPRRLLTGSNHVRSGARQVCGVASALVLLRPACALSVAKKGLRLPYQMSMVLCNLNFREERLDASGRMCQGMCCLSTDMGRRCWGPSYYTNAPLIFR</sequence>
<name>A0A4Y7TFM8_COPMI</name>
<dbReference type="Proteomes" id="UP000298030">
    <property type="component" value="Unassembled WGS sequence"/>
</dbReference>
<evidence type="ECO:0000313" key="1">
    <source>
        <dbReference type="EMBL" id="TEB32774.1"/>
    </source>
</evidence>
<organism evidence="1 2">
    <name type="scientific">Coprinellus micaceus</name>
    <name type="common">Glistening ink-cap mushroom</name>
    <name type="synonym">Coprinus micaceus</name>
    <dbReference type="NCBI Taxonomy" id="71717"/>
    <lineage>
        <taxon>Eukaryota</taxon>
        <taxon>Fungi</taxon>
        <taxon>Dikarya</taxon>
        <taxon>Basidiomycota</taxon>
        <taxon>Agaricomycotina</taxon>
        <taxon>Agaricomycetes</taxon>
        <taxon>Agaricomycetidae</taxon>
        <taxon>Agaricales</taxon>
        <taxon>Agaricineae</taxon>
        <taxon>Psathyrellaceae</taxon>
        <taxon>Coprinellus</taxon>
    </lineage>
</organism>
<reference evidence="1 2" key="1">
    <citation type="journal article" date="2019" name="Nat. Ecol. Evol.">
        <title>Megaphylogeny resolves global patterns of mushroom evolution.</title>
        <authorList>
            <person name="Varga T."/>
            <person name="Krizsan K."/>
            <person name="Foldi C."/>
            <person name="Dima B."/>
            <person name="Sanchez-Garcia M."/>
            <person name="Sanchez-Ramirez S."/>
            <person name="Szollosi G.J."/>
            <person name="Szarkandi J.G."/>
            <person name="Papp V."/>
            <person name="Albert L."/>
            <person name="Andreopoulos W."/>
            <person name="Angelini C."/>
            <person name="Antonin V."/>
            <person name="Barry K.W."/>
            <person name="Bougher N.L."/>
            <person name="Buchanan P."/>
            <person name="Buyck B."/>
            <person name="Bense V."/>
            <person name="Catcheside P."/>
            <person name="Chovatia M."/>
            <person name="Cooper J."/>
            <person name="Damon W."/>
            <person name="Desjardin D."/>
            <person name="Finy P."/>
            <person name="Geml J."/>
            <person name="Haridas S."/>
            <person name="Hughes K."/>
            <person name="Justo A."/>
            <person name="Karasinski D."/>
            <person name="Kautmanova I."/>
            <person name="Kiss B."/>
            <person name="Kocsube S."/>
            <person name="Kotiranta H."/>
            <person name="LaButti K.M."/>
            <person name="Lechner B.E."/>
            <person name="Liimatainen K."/>
            <person name="Lipzen A."/>
            <person name="Lukacs Z."/>
            <person name="Mihaltcheva S."/>
            <person name="Morgado L.N."/>
            <person name="Niskanen T."/>
            <person name="Noordeloos M.E."/>
            <person name="Ohm R.A."/>
            <person name="Ortiz-Santana B."/>
            <person name="Ovrebo C."/>
            <person name="Racz N."/>
            <person name="Riley R."/>
            <person name="Savchenko A."/>
            <person name="Shiryaev A."/>
            <person name="Soop K."/>
            <person name="Spirin V."/>
            <person name="Szebenyi C."/>
            <person name="Tomsovsky M."/>
            <person name="Tulloss R.E."/>
            <person name="Uehling J."/>
            <person name="Grigoriev I.V."/>
            <person name="Vagvolgyi C."/>
            <person name="Papp T."/>
            <person name="Martin F.M."/>
            <person name="Miettinen O."/>
            <person name="Hibbett D.S."/>
            <person name="Nagy L.G."/>
        </authorList>
    </citation>
    <scope>NUCLEOTIDE SEQUENCE [LARGE SCALE GENOMIC DNA]</scope>
    <source>
        <strain evidence="1 2">FP101781</strain>
    </source>
</reference>
<accession>A0A4Y7TFM8</accession>
<comment type="caution">
    <text evidence="1">The sequence shown here is derived from an EMBL/GenBank/DDBJ whole genome shotgun (WGS) entry which is preliminary data.</text>
</comment>
<proteinExistence type="predicted"/>